<dbReference type="Pfam" id="PF01656">
    <property type="entry name" value="CbiA"/>
    <property type="match status" value="1"/>
</dbReference>
<dbReference type="SUPFAM" id="SSF52540">
    <property type="entry name" value="P-loop containing nucleoside triphosphate hydrolases"/>
    <property type="match status" value="1"/>
</dbReference>
<dbReference type="PANTHER" id="PTHR13696:SF96">
    <property type="entry name" value="COBQ_COBB_MIND_PARA NUCLEOTIDE BINDING DOMAIN-CONTAINING PROTEIN"/>
    <property type="match status" value="1"/>
</dbReference>
<dbReference type="Gene3D" id="3.40.50.300">
    <property type="entry name" value="P-loop containing nucleotide triphosphate hydrolases"/>
    <property type="match status" value="1"/>
</dbReference>
<gene>
    <name evidence="2" type="ORF">ENR47_07785</name>
</gene>
<reference evidence="2" key="1">
    <citation type="journal article" date="2020" name="mSystems">
        <title>Genome- and Community-Level Interaction Insights into Carbon Utilization and Element Cycling Functions of Hydrothermarchaeota in Hydrothermal Sediment.</title>
        <authorList>
            <person name="Zhou Z."/>
            <person name="Liu Y."/>
            <person name="Xu W."/>
            <person name="Pan J."/>
            <person name="Luo Z.H."/>
            <person name="Li M."/>
        </authorList>
    </citation>
    <scope>NUCLEOTIDE SEQUENCE [LARGE SCALE GENOMIC DNA]</scope>
    <source>
        <strain evidence="2">SpSt-402</strain>
    </source>
</reference>
<evidence type="ECO:0000259" key="1">
    <source>
        <dbReference type="Pfam" id="PF01656"/>
    </source>
</evidence>
<dbReference type="EMBL" id="DSRD01000496">
    <property type="protein sequence ID" value="HGW94168.1"/>
    <property type="molecule type" value="Genomic_DNA"/>
</dbReference>
<organism evidence="2">
    <name type="scientific">Oscillatoriales cyanobacterium SpSt-402</name>
    <dbReference type="NCBI Taxonomy" id="2282168"/>
    <lineage>
        <taxon>Bacteria</taxon>
        <taxon>Bacillati</taxon>
        <taxon>Cyanobacteriota</taxon>
        <taxon>Cyanophyceae</taxon>
        <taxon>Oscillatoriophycideae</taxon>
        <taxon>Oscillatoriales</taxon>
    </lineage>
</organism>
<name>A0A832M450_9CYAN</name>
<dbReference type="PIRSF" id="PIRSF009320">
    <property type="entry name" value="Nuc_binding_HP_1000"/>
    <property type="match status" value="1"/>
</dbReference>
<sequence length="196" mass="21404">MLVTCTSAKGGVGKTTTAVHIAAYLAGDNSTLLIDGDPNRSSIKWAQRGALPFKVVSLMEAPKHSRNFEHIVFDTPARPSKEDLEALAEGCDLLIVPTTPDILSIDATLETVDLLTEMGCGTYKLLLTIVPSGRKTGEQSREALSEYPMFAGHIRRYAAYETASLQGCVVNQTRDRYARIAWSDYQRVGKEILNNG</sequence>
<evidence type="ECO:0000313" key="2">
    <source>
        <dbReference type="EMBL" id="HGW94168.1"/>
    </source>
</evidence>
<dbReference type="PANTHER" id="PTHR13696">
    <property type="entry name" value="P-LOOP CONTAINING NUCLEOSIDE TRIPHOSPHATE HYDROLASE"/>
    <property type="match status" value="1"/>
</dbReference>
<proteinExistence type="predicted"/>
<dbReference type="InterPro" id="IPR027417">
    <property type="entry name" value="P-loop_NTPase"/>
</dbReference>
<dbReference type="CDD" id="cd02042">
    <property type="entry name" value="ParAB_family"/>
    <property type="match status" value="1"/>
</dbReference>
<dbReference type="InterPro" id="IPR050678">
    <property type="entry name" value="DNA_Partitioning_ATPase"/>
</dbReference>
<dbReference type="AlphaFoldDB" id="A0A832M450"/>
<comment type="caution">
    <text evidence="2">The sequence shown here is derived from an EMBL/GenBank/DDBJ whole genome shotgun (WGS) entry which is preliminary data.</text>
</comment>
<accession>A0A832M450</accession>
<feature type="domain" description="CobQ/CobB/MinD/ParA nucleotide binding" evidence="1">
    <location>
        <begin position="4"/>
        <end position="114"/>
    </location>
</feature>
<protein>
    <submittedName>
        <fullName evidence="2">ParA family protein</fullName>
    </submittedName>
</protein>
<dbReference type="InterPro" id="IPR002586">
    <property type="entry name" value="CobQ/CobB/MinD/ParA_Nub-bd_dom"/>
</dbReference>